<reference evidence="4 5" key="1">
    <citation type="submission" date="2020-08" db="EMBL/GenBank/DDBJ databases">
        <authorList>
            <person name="Liu C."/>
            <person name="Sun Q."/>
        </authorList>
    </citation>
    <scope>NUCLEOTIDE SEQUENCE [LARGE SCALE GENOMIC DNA]</scope>
    <source>
        <strain evidence="4 5">NSJ-62</strain>
    </source>
</reference>
<keyword evidence="2" id="KW-0813">Transport</keyword>
<gene>
    <name evidence="4" type="ORF">H8790_10405</name>
</gene>
<dbReference type="GO" id="GO:0033178">
    <property type="term" value="C:proton-transporting two-sector ATPase complex, catalytic domain"/>
    <property type="evidence" value="ECO:0007669"/>
    <property type="project" value="InterPro"/>
</dbReference>
<sequence>MKASQRDIQKKREQFRQSIMRQADVQIAKIDAELESFRANELGKCKDDARGNSHHMLDEERLRIEHEAGQRVSARRSELRRQLYERRSQLTDDLFAQARARLGDFVSGPDYPDYLRKKAGKASGLRRGGEEVVLQVRPEDLRYEKDLIQACGAPCRVEAAEAIALGGLLVSLPESGRAADETLDAALEAQRQWFYETSELFLGPGGEQL</sequence>
<dbReference type="SUPFAM" id="SSF160527">
    <property type="entry name" value="V-type ATPase subunit E-like"/>
    <property type="match status" value="1"/>
</dbReference>
<accession>A0A7G9B2S9</accession>
<dbReference type="Gene3D" id="3.30.2320.30">
    <property type="entry name" value="ATP synthase, E subunit, C-terminal"/>
    <property type="match status" value="1"/>
</dbReference>
<evidence type="ECO:0000256" key="1">
    <source>
        <dbReference type="ARBA" id="ARBA00005901"/>
    </source>
</evidence>
<dbReference type="Pfam" id="PF01991">
    <property type="entry name" value="vATP-synt_E"/>
    <property type="match status" value="1"/>
</dbReference>
<name>A0A7G9B2S9_9FIRM</name>
<dbReference type="Proteomes" id="UP000515960">
    <property type="component" value="Chromosome"/>
</dbReference>
<keyword evidence="5" id="KW-1185">Reference proteome</keyword>
<dbReference type="KEGG" id="ohi:H8790_10405"/>
<dbReference type="RefSeq" id="WP_187332451.1">
    <property type="nucleotide sequence ID" value="NZ_CP060490.1"/>
</dbReference>
<evidence type="ECO:0000313" key="4">
    <source>
        <dbReference type="EMBL" id="QNL43860.1"/>
    </source>
</evidence>
<evidence type="ECO:0008006" key="6">
    <source>
        <dbReference type="Google" id="ProtNLM"/>
    </source>
</evidence>
<dbReference type="AlphaFoldDB" id="A0A7G9B2S9"/>
<evidence type="ECO:0000256" key="3">
    <source>
        <dbReference type="ARBA" id="ARBA00023065"/>
    </source>
</evidence>
<organism evidence="4 5">
    <name type="scientific">Oscillibacter hominis</name>
    <dbReference type="NCBI Taxonomy" id="2763056"/>
    <lineage>
        <taxon>Bacteria</taxon>
        <taxon>Bacillati</taxon>
        <taxon>Bacillota</taxon>
        <taxon>Clostridia</taxon>
        <taxon>Eubacteriales</taxon>
        <taxon>Oscillospiraceae</taxon>
        <taxon>Oscillibacter</taxon>
    </lineage>
</organism>
<proteinExistence type="inferred from homology"/>
<dbReference type="EMBL" id="CP060490">
    <property type="protein sequence ID" value="QNL43860.1"/>
    <property type="molecule type" value="Genomic_DNA"/>
</dbReference>
<evidence type="ECO:0000256" key="2">
    <source>
        <dbReference type="ARBA" id="ARBA00022448"/>
    </source>
</evidence>
<dbReference type="InterPro" id="IPR002842">
    <property type="entry name" value="ATPase_V1_Esu"/>
</dbReference>
<evidence type="ECO:0000313" key="5">
    <source>
        <dbReference type="Proteomes" id="UP000515960"/>
    </source>
</evidence>
<protein>
    <recommendedName>
        <fullName evidence="6">ATPase</fullName>
    </recommendedName>
</protein>
<comment type="similarity">
    <text evidence="1">Belongs to the V-ATPase E subunit family.</text>
</comment>
<dbReference type="GO" id="GO:0046961">
    <property type="term" value="F:proton-transporting ATPase activity, rotational mechanism"/>
    <property type="evidence" value="ECO:0007669"/>
    <property type="project" value="InterPro"/>
</dbReference>
<keyword evidence="3" id="KW-0406">Ion transport</keyword>
<dbReference type="InterPro" id="IPR038495">
    <property type="entry name" value="ATPase_E_C"/>
</dbReference>